<protein>
    <recommendedName>
        <fullName evidence="1">DUF559 domain-containing protein</fullName>
    </recommendedName>
</protein>
<evidence type="ECO:0000259" key="1">
    <source>
        <dbReference type="Pfam" id="PF04480"/>
    </source>
</evidence>
<dbReference type="PATRIC" id="fig|292563.3.peg.2840"/>
<evidence type="ECO:0000313" key="2">
    <source>
        <dbReference type="EMBL" id="AFZ48664.1"/>
    </source>
</evidence>
<dbReference type="HOGENOM" id="CLU_107928_1_0_3"/>
<dbReference type="PANTHER" id="PTHR38590">
    <property type="entry name" value="BLL0828 PROTEIN"/>
    <property type="match status" value="1"/>
</dbReference>
<dbReference type="InterPro" id="IPR047216">
    <property type="entry name" value="Endonuclease_DUF559_bact"/>
</dbReference>
<dbReference type="Pfam" id="PF04480">
    <property type="entry name" value="DUF559"/>
    <property type="match status" value="1"/>
</dbReference>
<proteinExistence type="predicted"/>
<dbReference type="InterPro" id="IPR007569">
    <property type="entry name" value="DUF559"/>
</dbReference>
<sequence>MEQKQTMTDFFLPYNQKLIPRAKELRKNMTPAEKKLWSEYLSKAPMRFMRQRPIDNFIVDFYCAQARLIIEIDGEIHQQPNAIIYDKQRTAILESYGLKVIRFTNHQVLNNLPQVCDTIQENLIKKSPPY</sequence>
<dbReference type="Proteomes" id="UP000010483">
    <property type="component" value="Chromosome"/>
</dbReference>
<dbReference type="SUPFAM" id="SSF52980">
    <property type="entry name" value="Restriction endonuclease-like"/>
    <property type="match status" value="1"/>
</dbReference>
<dbReference type="BioCyc" id="CSTA292563:G1353-2726-MONOMER"/>
<accession>K9YP47</accession>
<gene>
    <name evidence="2" type="ordered locus">Cyast_2721</name>
</gene>
<dbReference type="PANTHER" id="PTHR38590:SF1">
    <property type="entry name" value="BLL0828 PROTEIN"/>
    <property type="match status" value="1"/>
</dbReference>
<dbReference type="STRING" id="292563.Cyast_2721"/>
<evidence type="ECO:0000313" key="3">
    <source>
        <dbReference type="Proteomes" id="UP000010483"/>
    </source>
</evidence>
<dbReference type="KEGG" id="csn:Cyast_2721"/>
<dbReference type="eggNOG" id="COG2852">
    <property type="taxonomic scope" value="Bacteria"/>
</dbReference>
<dbReference type="Gene3D" id="3.40.960.10">
    <property type="entry name" value="VSR Endonuclease"/>
    <property type="match status" value="1"/>
</dbReference>
<dbReference type="CDD" id="cd01038">
    <property type="entry name" value="Endonuclease_DUF559"/>
    <property type="match status" value="1"/>
</dbReference>
<reference evidence="3" key="1">
    <citation type="journal article" date="2013" name="Proc. Natl. Acad. Sci. U.S.A.">
        <title>Improving the coverage of the cyanobacterial phylum using diversity-driven genome sequencing.</title>
        <authorList>
            <person name="Shih P.M."/>
            <person name="Wu D."/>
            <person name="Latifi A."/>
            <person name="Axen S.D."/>
            <person name="Fewer D.P."/>
            <person name="Talla E."/>
            <person name="Calteau A."/>
            <person name="Cai F."/>
            <person name="Tandeau de Marsac N."/>
            <person name="Rippka R."/>
            <person name="Herdman M."/>
            <person name="Sivonen K."/>
            <person name="Coursin T."/>
            <person name="Laurent T."/>
            <person name="Goodwin L."/>
            <person name="Nolan M."/>
            <person name="Davenport K.W."/>
            <person name="Han C.S."/>
            <person name="Rubin E.M."/>
            <person name="Eisen J.A."/>
            <person name="Woyke T."/>
            <person name="Gugger M."/>
            <person name="Kerfeld C.A."/>
        </authorList>
    </citation>
    <scope>NUCLEOTIDE SEQUENCE [LARGE SCALE GENOMIC DNA]</scope>
    <source>
        <strain evidence="3">ATCC 29140 / PCC 7202</strain>
    </source>
</reference>
<dbReference type="InterPro" id="IPR011335">
    <property type="entry name" value="Restrct_endonuc-II-like"/>
</dbReference>
<organism evidence="2 3">
    <name type="scientific">Cyanobacterium stanieri (strain ATCC 29140 / PCC 7202)</name>
    <dbReference type="NCBI Taxonomy" id="292563"/>
    <lineage>
        <taxon>Bacteria</taxon>
        <taxon>Bacillati</taxon>
        <taxon>Cyanobacteriota</taxon>
        <taxon>Cyanophyceae</taxon>
        <taxon>Oscillatoriophycideae</taxon>
        <taxon>Chroococcales</taxon>
        <taxon>Geminocystaceae</taxon>
        <taxon>Cyanobacterium</taxon>
    </lineage>
</organism>
<dbReference type="AlphaFoldDB" id="K9YP47"/>
<dbReference type="EMBL" id="CP003940">
    <property type="protein sequence ID" value="AFZ48664.1"/>
    <property type="molecule type" value="Genomic_DNA"/>
</dbReference>
<feature type="domain" description="DUF559" evidence="1">
    <location>
        <begin position="19"/>
        <end position="123"/>
    </location>
</feature>
<keyword evidence="3" id="KW-1185">Reference proteome</keyword>
<name>K9YP47_CYASC</name>